<gene>
    <name evidence="3" type="ORF">H671_2g5595</name>
    <name evidence="2" type="ORF">I79_017492</name>
</gene>
<reference evidence="3" key="4">
    <citation type="submission" date="2013-03" db="EMBL/GenBank/DDBJ databases">
        <title>Chinese hamster genome sequenced from sorted chromosomes.</title>
        <authorList>
            <person name="Brinkrolf K."/>
            <person name="Rupp O."/>
            <person name="Laux H."/>
            <person name="Kollin F."/>
            <person name="Ernst W."/>
            <person name="Linke B."/>
            <person name="Kofler R."/>
            <person name="Romand S."/>
            <person name="Hesse F."/>
            <person name="Budach W.E."/>
            <person name="Galosy S."/>
            <person name="Muller D."/>
            <person name="Noll T."/>
            <person name="Wienberg J."/>
            <person name="Jostock T."/>
            <person name="Leonard M."/>
            <person name="Grillari J."/>
            <person name="Tauch A."/>
            <person name="Goesmann A."/>
            <person name="Helk B."/>
            <person name="Mott J.E."/>
            <person name="Puehler A."/>
            <person name="Borth N."/>
        </authorList>
    </citation>
    <scope>NUCLEOTIDE SEQUENCE</scope>
    <source>
        <strain evidence="3">17A/GY</strain>
    </source>
</reference>
<feature type="region of interest" description="Disordered" evidence="1">
    <location>
        <begin position="101"/>
        <end position="120"/>
    </location>
</feature>
<evidence type="ECO:0000256" key="1">
    <source>
        <dbReference type="SAM" id="MobiDB-lite"/>
    </source>
</evidence>
<sequence length="142" mass="16239">MAMSHRLWHRHPCKECSMGIFSPLPQYLFLNIYGYSNAVEDLLDFGNLPEFSSSRCLTLECPMFSFRFFGCVLFLWPSSFLLELGTDMLVQSVLLPWGYQASDEESKQKKGKQDKEPEKGEVCLAVLELSETDPLEEEPISS</sequence>
<proteinExistence type="predicted"/>
<dbReference type="EMBL" id="KE667754">
    <property type="protein sequence ID" value="ERE84928.1"/>
    <property type="molecule type" value="Genomic_DNA"/>
</dbReference>
<protein>
    <submittedName>
        <fullName evidence="2">Uncharacterized protein</fullName>
    </submittedName>
</protein>
<dbReference type="Proteomes" id="UP000001075">
    <property type="component" value="Unassembled WGS sequence"/>
</dbReference>
<feature type="compositionally biased region" description="Basic and acidic residues" evidence="1">
    <location>
        <begin position="104"/>
        <end position="120"/>
    </location>
</feature>
<evidence type="ECO:0000313" key="4">
    <source>
        <dbReference type="Proteomes" id="UP000001075"/>
    </source>
</evidence>
<evidence type="ECO:0000313" key="2">
    <source>
        <dbReference type="EMBL" id="EGV93256.1"/>
    </source>
</evidence>
<evidence type="ECO:0000313" key="5">
    <source>
        <dbReference type="Proteomes" id="UP000030759"/>
    </source>
</evidence>
<dbReference type="Proteomes" id="UP000030759">
    <property type="component" value="Unassembled WGS sequence"/>
</dbReference>
<reference evidence="4" key="1">
    <citation type="journal article" date="2011" name="Nat. Biotechnol.">
        <title>The genomic sequence of the Chinese hamster ovary (CHO)-K1 cell line.</title>
        <authorList>
            <person name="Xu X."/>
            <person name="Nagarajan H."/>
            <person name="Lewis N.E."/>
            <person name="Pan S."/>
            <person name="Cai Z."/>
            <person name="Liu X."/>
            <person name="Chen W."/>
            <person name="Xie M."/>
            <person name="Wang W."/>
            <person name="Hammond S."/>
            <person name="Andersen M.R."/>
            <person name="Neff N."/>
            <person name="Passarelli B."/>
            <person name="Koh W."/>
            <person name="Fan H.C."/>
            <person name="Wang J."/>
            <person name="Gui Y."/>
            <person name="Lee K.H."/>
            <person name="Betenbaugh M.J."/>
            <person name="Quake S.R."/>
            <person name="Famili I."/>
            <person name="Palsson B.O."/>
            <person name="Wang J."/>
        </authorList>
    </citation>
    <scope>NUCLEOTIDE SEQUENCE [LARGE SCALE GENOMIC DNA]</scope>
    <source>
        <strain evidence="4">CHO K1 cell line</strain>
    </source>
</reference>
<name>G3I266_CRIGR</name>
<dbReference type="AlphaFoldDB" id="G3I266"/>
<reference evidence="2" key="2">
    <citation type="submission" date="2011-08" db="EMBL/GenBank/DDBJ databases">
        <title>The genomic sequence of the Chinese hamster ovary CHO-K1 cell line.</title>
        <authorList>
            <person name="Xu X."/>
            <person name="Nagarajan H."/>
            <person name="Lewis N.E."/>
            <person name="Pan S."/>
            <person name="Cai Z."/>
            <person name="Liu X."/>
            <person name="Chen W."/>
            <person name="Xie M."/>
            <person name="Wang W."/>
            <person name="Hammond S."/>
            <person name="Andersen M.R."/>
            <person name="Neff N."/>
            <person name="Passarelli B."/>
            <person name="Koh W."/>
            <person name="Fan C.H."/>
            <person name="Wang J."/>
            <person name="Gui Y."/>
            <person name="Lee K.H."/>
            <person name="Betenbaugh M.J."/>
            <person name="Quake S.R."/>
            <person name="Famili I."/>
            <person name="Palsson B.O."/>
            <person name="Wang J."/>
        </authorList>
    </citation>
    <scope>NUCLEOTIDE SEQUENCE</scope>
</reference>
<evidence type="ECO:0000313" key="3">
    <source>
        <dbReference type="EMBL" id="ERE84928.1"/>
    </source>
</evidence>
<organism evidence="2 4">
    <name type="scientific">Cricetulus griseus</name>
    <name type="common">Chinese hamster</name>
    <name type="synonym">Cricetulus barabensis griseus</name>
    <dbReference type="NCBI Taxonomy" id="10029"/>
    <lineage>
        <taxon>Eukaryota</taxon>
        <taxon>Metazoa</taxon>
        <taxon>Chordata</taxon>
        <taxon>Craniata</taxon>
        <taxon>Vertebrata</taxon>
        <taxon>Euteleostomi</taxon>
        <taxon>Mammalia</taxon>
        <taxon>Eutheria</taxon>
        <taxon>Euarchontoglires</taxon>
        <taxon>Glires</taxon>
        <taxon>Rodentia</taxon>
        <taxon>Myomorpha</taxon>
        <taxon>Muroidea</taxon>
        <taxon>Cricetidae</taxon>
        <taxon>Cricetinae</taxon>
        <taxon>Cricetulus</taxon>
    </lineage>
</organism>
<accession>G3I266</accession>
<dbReference type="EMBL" id="JH001114">
    <property type="protein sequence ID" value="EGV93256.1"/>
    <property type="molecule type" value="Genomic_DNA"/>
</dbReference>
<reference evidence="5" key="3">
    <citation type="journal article" date="2013" name="Nat. Biotechnol.">
        <title>Chinese hamster genome sequenced from sorted chromosomes.</title>
        <authorList>
            <person name="Brinkrolf K."/>
            <person name="Rupp O."/>
            <person name="Laux H."/>
            <person name="Kollin F."/>
            <person name="Ernst W."/>
            <person name="Linke B."/>
            <person name="Kofler R."/>
            <person name="Romand S."/>
            <person name="Hesse F."/>
            <person name="Budach W.E."/>
            <person name="Galosy S."/>
            <person name="Muller D."/>
            <person name="Noll T."/>
            <person name="Wienberg J."/>
            <person name="Jostock T."/>
            <person name="Leonard M."/>
            <person name="Grillari J."/>
            <person name="Tauch A."/>
            <person name="Goesmann A."/>
            <person name="Helk B."/>
            <person name="Mott J.E."/>
            <person name="Puhler A."/>
            <person name="Borth N."/>
        </authorList>
    </citation>
    <scope>NUCLEOTIDE SEQUENCE [LARGE SCALE GENOMIC DNA]</scope>
    <source>
        <strain evidence="5">17A/GY</strain>
    </source>
</reference>